<feature type="domain" description="Reverse transcriptase" evidence="1">
    <location>
        <begin position="359"/>
        <end position="501"/>
    </location>
</feature>
<dbReference type="Gene3D" id="3.30.70.270">
    <property type="match status" value="1"/>
</dbReference>
<dbReference type="CDD" id="cd01647">
    <property type="entry name" value="RT_LTR"/>
    <property type="match status" value="1"/>
</dbReference>
<accession>A0ABQ5EKB7</accession>
<dbReference type="GO" id="GO:0003964">
    <property type="term" value="F:RNA-directed DNA polymerase activity"/>
    <property type="evidence" value="ECO:0007669"/>
    <property type="project" value="UniProtKB-KW"/>
</dbReference>
<keyword evidence="2" id="KW-0548">Nucleotidyltransferase</keyword>
<gene>
    <name evidence="2" type="ORF">Tco_0977507</name>
</gene>
<dbReference type="InterPro" id="IPR000477">
    <property type="entry name" value="RT_dom"/>
</dbReference>
<protein>
    <submittedName>
        <fullName evidence="2">Reverse transcriptase domain-containing protein</fullName>
    </submittedName>
</protein>
<keyword evidence="2" id="KW-0695">RNA-directed DNA polymerase</keyword>
<dbReference type="Proteomes" id="UP001151760">
    <property type="component" value="Unassembled WGS sequence"/>
</dbReference>
<evidence type="ECO:0000313" key="2">
    <source>
        <dbReference type="EMBL" id="GJT51350.1"/>
    </source>
</evidence>
<dbReference type="SUPFAM" id="SSF56672">
    <property type="entry name" value="DNA/RNA polymerases"/>
    <property type="match status" value="1"/>
</dbReference>
<dbReference type="EMBL" id="BQNB010016399">
    <property type="protein sequence ID" value="GJT51350.1"/>
    <property type="molecule type" value="Genomic_DNA"/>
</dbReference>
<sequence length="529" mass="59991">MLSLSRSWCKHQLDASIQWKKLSLPELTPTHMILELADRSTTSPSGIAEDVFVKVGKLHFPTDFVVVDYVVDPRVPLILGRPFLRTAHDLIDVYGEELTLRVDDEAITFKVGQTSRYSYNNANSKSGNPTPSLGPILSTSFPSLTSFEGGDFILEEIEACLSNDSIPPGIDDADFDPKGDLLLLEKLLNDDPSSPIPPKELHFEEIKTIKSSIDDPPELELKDLPSHLEYAFLEGTDKLPVIISKELKDEEKAALLKVLKSHKRAIAWKISDIKGIAPSFCTQKILLEDEFKPAIQHQRMVNPKIHEVIKKEVIKLLDAGLIYPISDSPWVSPVHCVPKKGGMTVVENEDKELIPMRLVTGWRICIDYRKLNDATHKDHFPFPFMDQMLERLAGNEYYCFLDGFSGYFQIPIDPKDQDKTTFTCPYGTFAYRRMPFGLCNAPGTFQRCMMAIFHDMIEETMEVFMDDFSVFGDSFSFCLSHLDKMLKRCEDTNLVLNWEKAISWLSRALSSAIRFQSPGLRSTKLKLML</sequence>
<dbReference type="Gene3D" id="2.40.70.10">
    <property type="entry name" value="Acid Proteases"/>
    <property type="match status" value="1"/>
</dbReference>
<reference evidence="2" key="1">
    <citation type="journal article" date="2022" name="Int. J. Mol. Sci.">
        <title>Draft Genome of Tanacetum Coccineum: Genomic Comparison of Closely Related Tanacetum-Family Plants.</title>
        <authorList>
            <person name="Yamashiro T."/>
            <person name="Shiraishi A."/>
            <person name="Nakayama K."/>
            <person name="Satake H."/>
        </authorList>
    </citation>
    <scope>NUCLEOTIDE SEQUENCE</scope>
</reference>
<reference evidence="2" key="2">
    <citation type="submission" date="2022-01" db="EMBL/GenBank/DDBJ databases">
        <authorList>
            <person name="Yamashiro T."/>
            <person name="Shiraishi A."/>
            <person name="Satake H."/>
            <person name="Nakayama K."/>
        </authorList>
    </citation>
    <scope>NUCLEOTIDE SEQUENCE</scope>
</reference>
<dbReference type="InterPro" id="IPR021109">
    <property type="entry name" value="Peptidase_aspartic_dom_sf"/>
</dbReference>
<evidence type="ECO:0000313" key="3">
    <source>
        <dbReference type="Proteomes" id="UP001151760"/>
    </source>
</evidence>
<organism evidence="2 3">
    <name type="scientific">Tanacetum coccineum</name>
    <dbReference type="NCBI Taxonomy" id="301880"/>
    <lineage>
        <taxon>Eukaryota</taxon>
        <taxon>Viridiplantae</taxon>
        <taxon>Streptophyta</taxon>
        <taxon>Embryophyta</taxon>
        <taxon>Tracheophyta</taxon>
        <taxon>Spermatophyta</taxon>
        <taxon>Magnoliopsida</taxon>
        <taxon>eudicotyledons</taxon>
        <taxon>Gunneridae</taxon>
        <taxon>Pentapetalae</taxon>
        <taxon>asterids</taxon>
        <taxon>campanulids</taxon>
        <taxon>Asterales</taxon>
        <taxon>Asteraceae</taxon>
        <taxon>Asteroideae</taxon>
        <taxon>Anthemideae</taxon>
        <taxon>Anthemidinae</taxon>
        <taxon>Tanacetum</taxon>
    </lineage>
</organism>
<proteinExistence type="predicted"/>
<dbReference type="InterPro" id="IPR053134">
    <property type="entry name" value="RNA-dir_DNA_polymerase"/>
</dbReference>
<dbReference type="Pfam" id="PF00078">
    <property type="entry name" value="RVT_1"/>
    <property type="match status" value="1"/>
</dbReference>
<keyword evidence="2" id="KW-0808">Transferase</keyword>
<dbReference type="InterPro" id="IPR043502">
    <property type="entry name" value="DNA/RNA_pol_sf"/>
</dbReference>
<dbReference type="Gene3D" id="3.10.10.10">
    <property type="entry name" value="HIV Type 1 Reverse Transcriptase, subunit A, domain 1"/>
    <property type="match status" value="1"/>
</dbReference>
<name>A0ABQ5EKB7_9ASTR</name>
<keyword evidence="3" id="KW-1185">Reference proteome</keyword>
<evidence type="ECO:0000259" key="1">
    <source>
        <dbReference type="Pfam" id="PF00078"/>
    </source>
</evidence>
<dbReference type="PANTHER" id="PTHR24559">
    <property type="entry name" value="TRANSPOSON TY3-I GAG-POL POLYPROTEIN"/>
    <property type="match status" value="1"/>
</dbReference>
<dbReference type="InterPro" id="IPR043128">
    <property type="entry name" value="Rev_trsase/Diguanyl_cyclase"/>
</dbReference>
<dbReference type="PANTHER" id="PTHR24559:SF444">
    <property type="entry name" value="REVERSE TRANSCRIPTASE DOMAIN-CONTAINING PROTEIN"/>
    <property type="match status" value="1"/>
</dbReference>
<comment type="caution">
    <text evidence="2">The sequence shown here is derived from an EMBL/GenBank/DDBJ whole genome shotgun (WGS) entry which is preliminary data.</text>
</comment>